<evidence type="ECO:0000313" key="2">
    <source>
        <dbReference type="Proteomes" id="UP001234297"/>
    </source>
</evidence>
<protein>
    <submittedName>
        <fullName evidence="1">Uncharacterized protein</fullName>
    </submittedName>
</protein>
<keyword evidence="2" id="KW-1185">Reference proteome</keyword>
<comment type="caution">
    <text evidence="1">The sequence shown here is derived from an EMBL/GenBank/DDBJ whole genome shotgun (WGS) entry which is preliminary data.</text>
</comment>
<proteinExistence type="predicted"/>
<accession>A0ACC2M493</accession>
<dbReference type="EMBL" id="CM056813">
    <property type="protein sequence ID" value="KAJ8640139.1"/>
    <property type="molecule type" value="Genomic_DNA"/>
</dbReference>
<reference evidence="1 2" key="1">
    <citation type="journal article" date="2022" name="Hortic Res">
        <title>A haplotype resolved chromosomal level avocado genome allows analysis of novel avocado genes.</title>
        <authorList>
            <person name="Nath O."/>
            <person name="Fletcher S.J."/>
            <person name="Hayward A."/>
            <person name="Shaw L.M."/>
            <person name="Masouleh A.K."/>
            <person name="Furtado A."/>
            <person name="Henry R.J."/>
            <person name="Mitter N."/>
        </authorList>
    </citation>
    <scope>NUCLEOTIDE SEQUENCE [LARGE SCALE GENOMIC DNA]</scope>
    <source>
        <strain evidence="2">cv. Hass</strain>
    </source>
</reference>
<sequence>MITSSDGMTGEKQSITRGYDPIMVHVILIMAIITSHNIDGVGMEQWVASNQRLPPFTDSKASDDGA</sequence>
<evidence type="ECO:0000313" key="1">
    <source>
        <dbReference type="EMBL" id="KAJ8640139.1"/>
    </source>
</evidence>
<name>A0ACC2M493_PERAE</name>
<dbReference type="Proteomes" id="UP001234297">
    <property type="component" value="Chromosome 5"/>
</dbReference>
<organism evidence="1 2">
    <name type="scientific">Persea americana</name>
    <name type="common">Avocado</name>
    <dbReference type="NCBI Taxonomy" id="3435"/>
    <lineage>
        <taxon>Eukaryota</taxon>
        <taxon>Viridiplantae</taxon>
        <taxon>Streptophyta</taxon>
        <taxon>Embryophyta</taxon>
        <taxon>Tracheophyta</taxon>
        <taxon>Spermatophyta</taxon>
        <taxon>Magnoliopsida</taxon>
        <taxon>Magnoliidae</taxon>
        <taxon>Laurales</taxon>
        <taxon>Lauraceae</taxon>
        <taxon>Persea</taxon>
    </lineage>
</organism>
<gene>
    <name evidence="1" type="ORF">MRB53_016833</name>
</gene>